<evidence type="ECO:0000313" key="4">
    <source>
        <dbReference type="Proteomes" id="UP000032427"/>
    </source>
</evidence>
<feature type="transmembrane region" description="Helical" evidence="1">
    <location>
        <begin position="12"/>
        <end position="31"/>
    </location>
</feature>
<feature type="transmembrane region" description="Helical" evidence="1">
    <location>
        <begin position="106"/>
        <end position="127"/>
    </location>
</feature>
<reference evidence="4" key="1">
    <citation type="submission" date="2014-09" db="EMBL/GenBank/DDBJ databases">
        <authorList>
            <person name="Hjerde E."/>
        </authorList>
    </citation>
    <scope>NUCLEOTIDE SEQUENCE [LARGE SCALE GENOMIC DNA]</scope>
    <source>
        <strain evidence="4">06/09/139</strain>
    </source>
</reference>
<sequence>MRTRFDRIRHAILFELIGLVLIVGVLSQFGFEMGHVGIMGVVFSVVATGWNYVYNILFDNYMIKRTGSTAKTTMNRVMHSLGFEGGLLVLTIPAMAWFLNISLVEAFILDIGLVVFYLFYAYIYNLAYDKAFPIQHKTQLKNENVTI</sequence>
<dbReference type="InterPro" id="IPR058208">
    <property type="entry name" value="PACE"/>
</dbReference>
<dbReference type="Pfam" id="PF05232">
    <property type="entry name" value="BTP"/>
    <property type="match status" value="2"/>
</dbReference>
<dbReference type="OrthoDB" id="1631120at2"/>
<accession>A0A090KIQ2</accession>
<dbReference type="Proteomes" id="UP000032427">
    <property type="component" value="Chromosome 1"/>
</dbReference>
<keyword evidence="4" id="KW-1185">Reference proteome</keyword>
<evidence type="ECO:0000313" key="3">
    <source>
        <dbReference type="EMBL" id="CED71419.1"/>
    </source>
</evidence>
<name>A0A090KIQ2_9GAMM</name>
<feature type="transmembrane region" description="Helical" evidence="1">
    <location>
        <begin position="77"/>
        <end position="100"/>
    </location>
</feature>
<organism evidence="3 4">
    <name type="scientific">Aliivibrio wodanis</name>
    <dbReference type="NCBI Taxonomy" id="80852"/>
    <lineage>
        <taxon>Bacteria</taxon>
        <taxon>Pseudomonadati</taxon>
        <taxon>Pseudomonadota</taxon>
        <taxon>Gammaproteobacteria</taxon>
        <taxon>Vibrionales</taxon>
        <taxon>Vibrionaceae</taxon>
        <taxon>Aliivibrio</taxon>
    </lineage>
</organism>
<protein>
    <submittedName>
        <fullName evidence="3">Membrane protein</fullName>
    </submittedName>
</protein>
<dbReference type="AlphaFoldDB" id="A0A090KIQ2"/>
<keyword evidence="1" id="KW-1133">Transmembrane helix</keyword>
<evidence type="ECO:0000256" key="1">
    <source>
        <dbReference type="SAM" id="Phobius"/>
    </source>
</evidence>
<dbReference type="InterPro" id="IPR007896">
    <property type="entry name" value="BTP_bacteria"/>
</dbReference>
<proteinExistence type="predicted"/>
<feature type="domain" description="Chlorhexidine efflux transporter" evidence="2">
    <location>
        <begin position="2"/>
        <end position="62"/>
    </location>
</feature>
<keyword evidence="1" id="KW-0472">Membrane</keyword>
<dbReference type="NCBIfam" id="NF033664">
    <property type="entry name" value="PACE_transport"/>
    <property type="match status" value="1"/>
</dbReference>
<dbReference type="HOGENOM" id="CLU_120004_0_0_6"/>
<feature type="domain" description="Chlorhexidine efflux transporter" evidence="2">
    <location>
        <begin position="71"/>
        <end position="133"/>
    </location>
</feature>
<dbReference type="GeneID" id="28540899"/>
<evidence type="ECO:0000259" key="2">
    <source>
        <dbReference type="Pfam" id="PF05232"/>
    </source>
</evidence>
<keyword evidence="1" id="KW-0812">Transmembrane</keyword>
<dbReference type="STRING" id="80852.AWOD_I_1341"/>
<dbReference type="PATRIC" id="fig|80852.17.peg.1379"/>
<feature type="transmembrane region" description="Helical" evidence="1">
    <location>
        <begin position="37"/>
        <end position="57"/>
    </location>
</feature>
<dbReference type="KEGG" id="awd:AWOD_I_1341"/>
<dbReference type="EMBL" id="LN554846">
    <property type="protein sequence ID" value="CED71419.1"/>
    <property type="molecule type" value="Genomic_DNA"/>
</dbReference>
<gene>
    <name evidence="3" type="ORF">AWOD_I_1341</name>
</gene>